<name>A0A6C2CH12_9RHOO</name>
<dbReference type="GO" id="GO:0042925">
    <property type="term" value="F:benzoate transmembrane transporter activity"/>
    <property type="evidence" value="ECO:0007669"/>
    <property type="project" value="InterPro"/>
</dbReference>
<feature type="transmembrane region" description="Helical" evidence="1">
    <location>
        <begin position="70"/>
        <end position="91"/>
    </location>
</feature>
<gene>
    <name evidence="2" type="ORF">ETQ85_22075</name>
</gene>
<evidence type="ECO:0000256" key="1">
    <source>
        <dbReference type="SAM" id="Phobius"/>
    </source>
</evidence>
<evidence type="ECO:0000313" key="2">
    <source>
        <dbReference type="EMBL" id="TYC52936.1"/>
    </source>
</evidence>
<dbReference type="AlphaFoldDB" id="A0A6C2CH12"/>
<keyword evidence="3" id="KW-1185">Reference proteome</keyword>
<accession>A0A6C2CH12</accession>
<comment type="caution">
    <text evidence="2">The sequence shown here is derived from an EMBL/GenBank/DDBJ whole genome shotgun (WGS) entry which is preliminary data.</text>
</comment>
<keyword evidence="1" id="KW-1133">Transmembrane helix</keyword>
<organism evidence="2 3">
    <name type="scientific">Zoogloea oleivorans</name>
    <dbReference type="NCBI Taxonomy" id="1552750"/>
    <lineage>
        <taxon>Bacteria</taxon>
        <taxon>Pseudomonadati</taxon>
        <taxon>Pseudomonadota</taxon>
        <taxon>Betaproteobacteria</taxon>
        <taxon>Rhodocyclales</taxon>
        <taxon>Zoogloeaceae</taxon>
        <taxon>Zoogloea</taxon>
    </lineage>
</organism>
<keyword evidence="1" id="KW-0472">Membrane</keyword>
<protein>
    <submittedName>
        <fullName evidence="2">Uncharacterized protein</fullName>
    </submittedName>
</protein>
<dbReference type="Pfam" id="PF03594">
    <property type="entry name" value="BenE"/>
    <property type="match status" value="1"/>
</dbReference>
<evidence type="ECO:0000313" key="3">
    <source>
        <dbReference type="Proteomes" id="UP000389128"/>
    </source>
</evidence>
<proteinExistence type="predicted"/>
<reference evidence="2 3" key="1">
    <citation type="submission" date="2019-01" db="EMBL/GenBank/DDBJ databases">
        <title>Zoogloea oleivorans genome sequencing and assembly.</title>
        <authorList>
            <person name="Tancsics A."/>
            <person name="Farkas M."/>
            <person name="Kriszt B."/>
            <person name="Maroti G."/>
            <person name="Horvath B."/>
        </authorList>
    </citation>
    <scope>NUCLEOTIDE SEQUENCE [LARGE SCALE GENOMIC DNA]</scope>
    <source>
        <strain evidence="2 3">Buc</strain>
    </source>
</reference>
<sequence>MSREAHVRFCEGPQVKFLRSTHPYVSFWQGLVVCCLCRRRFCSTHRGLALFGTIGSSLSRAIANAKTREASLIIFLAAANITLLGIGGVFWRRVIELVAYPVLNGRFPQQALKSAIQPTPTNKKGGVESGLRRGVQELAGRRFSQSPVPARLSMDL</sequence>
<dbReference type="Proteomes" id="UP000389128">
    <property type="component" value="Unassembled WGS sequence"/>
</dbReference>
<dbReference type="EMBL" id="SDKK01000029">
    <property type="protein sequence ID" value="TYC52936.1"/>
    <property type="molecule type" value="Genomic_DNA"/>
</dbReference>
<keyword evidence="1" id="KW-0812">Transmembrane</keyword>
<dbReference type="GO" id="GO:0016020">
    <property type="term" value="C:membrane"/>
    <property type="evidence" value="ECO:0007669"/>
    <property type="project" value="InterPro"/>
</dbReference>
<dbReference type="InterPro" id="IPR004711">
    <property type="entry name" value="Benzoate_Transporter"/>
</dbReference>